<keyword evidence="1" id="KW-1133">Transmembrane helix</keyword>
<reference evidence="2 3" key="1">
    <citation type="submission" date="2020-08" db="EMBL/GenBank/DDBJ databases">
        <title>Genome public.</title>
        <authorList>
            <person name="Liu C."/>
            <person name="Sun Q."/>
        </authorList>
    </citation>
    <scope>NUCLEOTIDE SEQUENCE [LARGE SCALE GENOMIC DNA]</scope>
    <source>
        <strain evidence="2 3">NSJ-13</strain>
    </source>
</reference>
<dbReference type="CDD" id="cd21807">
    <property type="entry name" value="ABC-2_lan_permease_MutE_EpiE-like"/>
    <property type="match status" value="1"/>
</dbReference>
<evidence type="ECO:0000313" key="2">
    <source>
        <dbReference type="EMBL" id="MBC5682157.1"/>
    </source>
</evidence>
<dbReference type="NCBIfam" id="TIGR03732">
    <property type="entry name" value="lanti_perm_MutE"/>
    <property type="match status" value="1"/>
</dbReference>
<feature type="transmembrane region" description="Helical" evidence="1">
    <location>
        <begin position="159"/>
        <end position="184"/>
    </location>
</feature>
<organism evidence="2 3">
    <name type="scientific">Ruminococcus hominis</name>
    <dbReference type="NCBI Taxonomy" id="2763065"/>
    <lineage>
        <taxon>Bacteria</taxon>
        <taxon>Bacillati</taxon>
        <taxon>Bacillota</taxon>
        <taxon>Clostridia</taxon>
        <taxon>Eubacteriales</taxon>
        <taxon>Oscillospiraceae</taxon>
        <taxon>Ruminococcus</taxon>
    </lineage>
</organism>
<name>A0ABR7G3X9_9FIRM</name>
<feature type="transmembrane region" description="Helical" evidence="1">
    <location>
        <begin position="45"/>
        <end position="64"/>
    </location>
</feature>
<accession>A0ABR7G3X9</accession>
<feature type="transmembrane region" description="Helical" evidence="1">
    <location>
        <begin position="94"/>
        <end position="120"/>
    </location>
</feature>
<dbReference type="EMBL" id="JACOPE010000001">
    <property type="protein sequence ID" value="MBC5682157.1"/>
    <property type="molecule type" value="Genomic_DNA"/>
</dbReference>
<gene>
    <name evidence="2" type="ORF">H8S40_00900</name>
</gene>
<keyword evidence="1" id="KW-0812">Transmembrane</keyword>
<comment type="caution">
    <text evidence="2">The sequence shown here is derived from an EMBL/GenBank/DDBJ whole genome shotgun (WGS) entry which is preliminary data.</text>
</comment>
<evidence type="ECO:0000313" key="3">
    <source>
        <dbReference type="Proteomes" id="UP000631576"/>
    </source>
</evidence>
<feature type="transmembrane region" description="Helical" evidence="1">
    <location>
        <begin position="132"/>
        <end position="152"/>
    </location>
</feature>
<dbReference type="Pfam" id="PF12730">
    <property type="entry name" value="ABC2_membrane_4"/>
    <property type="match status" value="1"/>
</dbReference>
<protein>
    <submittedName>
        <fullName evidence="2">Lantibiotic immunity ABC transporter MutE/EpiE family permease subunit</fullName>
    </submittedName>
</protein>
<keyword evidence="1" id="KW-0472">Membrane</keyword>
<dbReference type="Proteomes" id="UP000631576">
    <property type="component" value="Unassembled WGS sequence"/>
</dbReference>
<proteinExistence type="predicted"/>
<dbReference type="InterPro" id="IPR021205">
    <property type="entry name" value="Lanti_perm_SpaE/MutE/EpiE-like"/>
</dbReference>
<feature type="transmembrane region" description="Helical" evidence="1">
    <location>
        <begin position="216"/>
        <end position="233"/>
    </location>
</feature>
<feature type="transmembrane region" description="Helical" evidence="1">
    <location>
        <begin position="20"/>
        <end position="39"/>
    </location>
</feature>
<keyword evidence="3" id="KW-1185">Reference proteome</keyword>
<dbReference type="RefSeq" id="WP_077718111.1">
    <property type="nucleotide sequence ID" value="NZ_JACOPE010000001.1"/>
</dbReference>
<sequence>MKNYISSEYLKHKNTFAKKLVWLAPILTLCLNVLTPMWYQQNSYNWWYVFLYPGCLTLLSILIIQRDNGKLKFRAILSLPVDLKKVWYAKIITCIIYIVLANTILMLCNVAGGFIIQHIFDIPMTISPMQALFGTLCIILASIWNIPLCLWFTKKVGVFATLILNVGMSFMLGTLGANTSFWFICPYSWVTRLMVPTLGILPNGESVTGSALSTPLPLVIMTICLSLLLLYTISKSTAKSFIKQEVL</sequence>
<evidence type="ECO:0000256" key="1">
    <source>
        <dbReference type="SAM" id="Phobius"/>
    </source>
</evidence>